<dbReference type="PROSITE" id="PS50111">
    <property type="entry name" value="CHEMOTAXIS_TRANSDUC_2"/>
    <property type="match status" value="1"/>
</dbReference>
<feature type="transmembrane region" description="Helical" evidence="8">
    <location>
        <begin position="21"/>
        <end position="41"/>
    </location>
</feature>
<dbReference type="Gene3D" id="6.10.340.10">
    <property type="match status" value="1"/>
</dbReference>
<evidence type="ECO:0000259" key="10">
    <source>
        <dbReference type="PROSITE" id="PS50885"/>
    </source>
</evidence>
<gene>
    <name evidence="11" type="ORF">J416_00264</name>
</gene>
<dbReference type="Pfam" id="PF00672">
    <property type="entry name" value="HAMP"/>
    <property type="match status" value="1"/>
</dbReference>
<dbReference type="AlphaFoldDB" id="N4WGI9"/>
<feature type="region of interest" description="Disordered" evidence="7">
    <location>
        <begin position="529"/>
        <end position="553"/>
    </location>
</feature>
<evidence type="ECO:0000256" key="6">
    <source>
        <dbReference type="PROSITE-ProRule" id="PRU00284"/>
    </source>
</evidence>
<dbReference type="PROSITE" id="PS50885">
    <property type="entry name" value="HAMP"/>
    <property type="match status" value="1"/>
</dbReference>
<dbReference type="Proteomes" id="UP000012283">
    <property type="component" value="Unassembled WGS sequence"/>
</dbReference>
<dbReference type="InterPro" id="IPR004089">
    <property type="entry name" value="MCPsignal_dom"/>
</dbReference>
<evidence type="ECO:0000256" key="2">
    <source>
        <dbReference type="ARBA" id="ARBA00022475"/>
    </source>
</evidence>
<evidence type="ECO:0000256" key="4">
    <source>
        <dbReference type="ARBA" id="ARBA00023224"/>
    </source>
</evidence>
<dbReference type="GO" id="GO:0005886">
    <property type="term" value="C:plasma membrane"/>
    <property type="evidence" value="ECO:0007669"/>
    <property type="project" value="UniProtKB-SubCell"/>
</dbReference>
<dbReference type="STRING" id="1308866.J416_00264"/>
<keyword evidence="4 6" id="KW-0807">Transducer</keyword>
<proteinExistence type="inferred from homology"/>
<keyword evidence="8" id="KW-1133">Transmembrane helix</keyword>
<dbReference type="SMART" id="SM00283">
    <property type="entry name" value="MA"/>
    <property type="match status" value="1"/>
</dbReference>
<feature type="domain" description="Methyl-accepting transducer" evidence="9">
    <location>
        <begin position="285"/>
        <end position="521"/>
    </location>
</feature>
<comment type="similarity">
    <text evidence="5">Belongs to the methyl-accepting chemotaxis (MCP) protein family.</text>
</comment>
<evidence type="ECO:0000313" key="11">
    <source>
        <dbReference type="EMBL" id="ENH98374.1"/>
    </source>
</evidence>
<evidence type="ECO:0000256" key="1">
    <source>
        <dbReference type="ARBA" id="ARBA00004236"/>
    </source>
</evidence>
<keyword evidence="12" id="KW-1185">Reference proteome</keyword>
<evidence type="ECO:0000259" key="9">
    <source>
        <dbReference type="PROSITE" id="PS50111"/>
    </source>
</evidence>
<organism evidence="11 12">
    <name type="scientific">Gracilibacillus halophilus YIM-C55.5</name>
    <dbReference type="NCBI Taxonomy" id="1308866"/>
    <lineage>
        <taxon>Bacteria</taxon>
        <taxon>Bacillati</taxon>
        <taxon>Bacillota</taxon>
        <taxon>Bacilli</taxon>
        <taxon>Bacillales</taxon>
        <taxon>Bacillaceae</taxon>
        <taxon>Gracilibacillus</taxon>
    </lineage>
</organism>
<dbReference type="PANTHER" id="PTHR32089">
    <property type="entry name" value="METHYL-ACCEPTING CHEMOTAXIS PROTEIN MCPB"/>
    <property type="match status" value="1"/>
</dbReference>
<sequence>MRKLFQKLKFNNVKVGSKYGIIVGFVLTLFVISAVVVWFFLQNINNDIEALERRGDRAMNVTEMGSLLRAKAVRVFQYVDNPSADLEEEYTSRSSQFSELKNQLEPKMTTDEEIALFNEIVDLEQQMNRNFNEVVTYMGQGEMGSADVVAENAHKAQSDAVTTLEELKTLVNEQRANAIEQAKRSETIAVIALIVAIAVSLVLSILLITIVNRIISRNLQNVVDVSNQIAEGNLQTEQITYNGNDEIGQLADSVNTMSGSLRSILTSLAEVSDTVSAQSEELNQSAGEVKSGTDQIATTMQELASGSETQANNASDVSTKMSDFTNKVTEATNKGEQIENNSSNVLDLTNDGKEMMDTSITQMNRVHSIVKDSVEKVRGLDSQTQEISKLVSVINDIAEQTNLLALNAAIESARAGEHGKGFAVVADEVRKLAEQVSDSVSDITGIVDTIQQESSTVTESLENGYNEVEQGTNQIKQTGTTFEQINDAVNDMVSSIQSVTTNLQQMSTNSQEINASVEEIASISEESAAGVEQTSASAQQASSSMEEVSSSSNELAKLAEQLNTLVRQFKI</sequence>
<dbReference type="EMBL" id="APML01000003">
    <property type="protein sequence ID" value="ENH98374.1"/>
    <property type="molecule type" value="Genomic_DNA"/>
</dbReference>
<feature type="transmembrane region" description="Helical" evidence="8">
    <location>
        <begin position="188"/>
        <end position="211"/>
    </location>
</feature>
<feature type="compositionally biased region" description="Low complexity" evidence="7">
    <location>
        <begin position="529"/>
        <end position="552"/>
    </location>
</feature>
<dbReference type="PANTHER" id="PTHR32089:SF114">
    <property type="entry name" value="METHYL-ACCEPTING CHEMOTAXIS PROTEIN MCPB"/>
    <property type="match status" value="1"/>
</dbReference>
<comment type="subcellular location">
    <subcellularLocation>
        <location evidence="1">Cell membrane</location>
    </subcellularLocation>
</comment>
<evidence type="ECO:0000256" key="7">
    <source>
        <dbReference type="SAM" id="MobiDB-lite"/>
    </source>
</evidence>
<dbReference type="SUPFAM" id="SSF58104">
    <property type="entry name" value="Methyl-accepting chemotaxis protein (MCP) signaling domain"/>
    <property type="match status" value="1"/>
</dbReference>
<keyword evidence="3 8" id="KW-0472">Membrane</keyword>
<comment type="caution">
    <text evidence="11">The sequence shown here is derived from an EMBL/GenBank/DDBJ whole genome shotgun (WGS) entry which is preliminary data.</text>
</comment>
<dbReference type="SMART" id="SM00304">
    <property type="entry name" value="HAMP"/>
    <property type="match status" value="1"/>
</dbReference>
<dbReference type="Gene3D" id="1.10.287.950">
    <property type="entry name" value="Methyl-accepting chemotaxis protein"/>
    <property type="match status" value="1"/>
</dbReference>
<keyword evidence="2" id="KW-1003">Cell membrane</keyword>
<accession>N4WGI9</accession>
<dbReference type="PATRIC" id="fig|1308866.3.peg.55"/>
<dbReference type="eggNOG" id="COG0840">
    <property type="taxonomic scope" value="Bacteria"/>
</dbReference>
<evidence type="ECO:0000256" key="5">
    <source>
        <dbReference type="ARBA" id="ARBA00029447"/>
    </source>
</evidence>
<dbReference type="GO" id="GO:0007165">
    <property type="term" value="P:signal transduction"/>
    <property type="evidence" value="ECO:0007669"/>
    <property type="project" value="UniProtKB-KW"/>
</dbReference>
<dbReference type="CDD" id="cd11386">
    <property type="entry name" value="MCP_signal"/>
    <property type="match status" value="1"/>
</dbReference>
<evidence type="ECO:0000256" key="8">
    <source>
        <dbReference type="SAM" id="Phobius"/>
    </source>
</evidence>
<dbReference type="Pfam" id="PF00015">
    <property type="entry name" value="MCPsignal"/>
    <property type="match status" value="1"/>
</dbReference>
<dbReference type="InterPro" id="IPR003660">
    <property type="entry name" value="HAMP_dom"/>
</dbReference>
<feature type="domain" description="HAMP" evidence="10">
    <location>
        <begin position="213"/>
        <end position="266"/>
    </location>
</feature>
<protein>
    <submittedName>
        <fullName evidence="11">Methyl-accepting chemotaxis protein</fullName>
    </submittedName>
</protein>
<keyword evidence="8" id="KW-0812">Transmembrane</keyword>
<dbReference type="CDD" id="cd06225">
    <property type="entry name" value="HAMP"/>
    <property type="match status" value="1"/>
</dbReference>
<evidence type="ECO:0000256" key="3">
    <source>
        <dbReference type="ARBA" id="ARBA00023136"/>
    </source>
</evidence>
<evidence type="ECO:0000313" key="12">
    <source>
        <dbReference type="Proteomes" id="UP000012283"/>
    </source>
</evidence>
<reference evidence="11 12" key="1">
    <citation type="submission" date="2013-03" db="EMBL/GenBank/DDBJ databases">
        <title>Draft genome sequence of Gracibacillus halophilus YIM-C55.5, a moderately halophilic and thermophilic organism from the Xiaochaidamu salt lake.</title>
        <authorList>
            <person name="Sugumar T."/>
            <person name="Polireddy D.R."/>
            <person name="Antony A."/>
            <person name="Madhava Y.R."/>
            <person name="Sivakumar N."/>
        </authorList>
    </citation>
    <scope>NUCLEOTIDE SEQUENCE [LARGE SCALE GENOMIC DNA]</scope>
    <source>
        <strain evidence="11 12">YIM-C55.5</strain>
    </source>
</reference>
<name>N4WGI9_9BACI</name>